<gene>
    <name evidence="5" type="primary">iolC_2</name>
    <name evidence="5" type="ORF">NCTC12195_00537</name>
</gene>
<protein>
    <submittedName>
        <fullName evidence="5">5-dehydro-2-deoxygluconokinase</fullName>
        <ecNumber evidence="5">2.7.1.92</ecNumber>
    </submittedName>
</protein>
<evidence type="ECO:0000256" key="1">
    <source>
        <dbReference type="ARBA" id="ARBA00022679"/>
    </source>
</evidence>
<evidence type="ECO:0000256" key="2">
    <source>
        <dbReference type="ARBA" id="ARBA00022741"/>
    </source>
</evidence>
<organism evidence="5 6">
    <name type="scientific">Staphylococcus gallinarum</name>
    <dbReference type="NCBI Taxonomy" id="1293"/>
    <lineage>
        <taxon>Bacteria</taxon>
        <taxon>Bacillati</taxon>
        <taxon>Bacillota</taxon>
        <taxon>Bacilli</taxon>
        <taxon>Bacillales</taxon>
        <taxon>Staphylococcaceae</taxon>
        <taxon>Staphylococcus</taxon>
    </lineage>
</organism>
<dbReference type="SUPFAM" id="SSF53613">
    <property type="entry name" value="Ribokinase-like"/>
    <property type="match status" value="1"/>
</dbReference>
<keyword evidence="2" id="KW-0547">Nucleotide-binding</keyword>
<evidence type="ECO:0000256" key="3">
    <source>
        <dbReference type="ARBA" id="ARBA00022777"/>
    </source>
</evidence>
<dbReference type="Proteomes" id="UP000255277">
    <property type="component" value="Unassembled WGS sequence"/>
</dbReference>
<evidence type="ECO:0000256" key="4">
    <source>
        <dbReference type="ARBA" id="ARBA00022840"/>
    </source>
</evidence>
<dbReference type="AlphaFoldDB" id="A0A380FCF3"/>
<reference evidence="5 6" key="1">
    <citation type="submission" date="2018-06" db="EMBL/GenBank/DDBJ databases">
        <authorList>
            <consortium name="Pathogen Informatics"/>
            <person name="Doyle S."/>
        </authorList>
    </citation>
    <scope>NUCLEOTIDE SEQUENCE [LARGE SCALE GENOMIC DNA]</scope>
    <source>
        <strain evidence="5 6">NCTC12195</strain>
    </source>
</reference>
<dbReference type="GO" id="GO:0005524">
    <property type="term" value="F:ATP binding"/>
    <property type="evidence" value="ECO:0007669"/>
    <property type="project" value="UniProtKB-KW"/>
</dbReference>
<keyword evidence="3 5" id="KW-0418">Kinase</keyword>
<evidence type="ECO:0000313" key="5">
    <source>
        <dbReference type="EMBL" id="SUM31131.1"/>
    </source>
</evidence>
<dbReference type="EMBL" id="UHDK01000001">
    <property type="protein sequence ID" value="SUM31131.1"/>
    <property type="molecule type" value="Genomic_DNA"/>
</dbReference>
<accession>A0A380FCF3</accession>
<dbReference type="GO" id="GO:0047590">
    <property type="term" value="F:5-dehydro-2-deoxygluconokinase activity"/>
    <property type="evidence" value="ECO:0007669"/>
    <property type="project" value="UniProtKB-EC"/>
</dbReference>
<dbReference type="InterPro" id="IPR029056">
    <property type="entry name" value="Ribokinase-like"/>
</dbReference>
<sequence>MNMVTRQVFTFTEIKSPTESNILIVSRRSSPILYLAPEHVDAAYIKESKYLLISGTALAQSPSREAVLKALSIAKANNVKGCL</sequence>
<keyword evidence="1 5" id="KW-0808">Transferase</keyword>
<proteinExistence type="predicted"/>
<evidence type="ECO:0000313" key="6">
    <source>
        <dbReference type="Proteomes" id="UP000255277"/>
    </source>
</evidence>
<dbReference type="EC" id="2.7.1.92" evidence="5"/>
<dbReference type="Gene3D" id="2.20.150.10">
    <property type="entry name" value="putative 5-dehydro-2- deoxygluconokinase"/>
    <property type="match status" value="1"/>
</dbReference>
<dbReference type="Gene3D" id="3.40.1190.20">
    <property type="match status" value="1"/>
</dbReference>
<keyword evidence="4" id="KW-0067">ATP-binding</keyword>
<name>A0A380FCF3_STAGA</name>
<dbReference type="InterPro" id="IPR023314">
    <property type="entry name" value="Myo_inos_IolC-like_sf"/>
</dbReference>